<feature type="region of interest" description="Disordered" evidence="6">
    <location>
        <begin position="1178"/>
        <end position="1274"/>
    </location>
</feature>
<evidence type="ECO:0000259" key="7">
    <source>
        <dbReference type="PROSITE" id="PS50275"/>
    </source>
</evidence>
<dbReference type="GO" id="GO:0043813">
    <property type="term" value="F:phosphatidylinositol-3,5-bisphosphate 5-phosphatase activity"/>
    <property type="evidence" value="ECO:0007669"/>
    <property type="project" value="InterPro"/>
</dbReference>
<dbReference type="GO" id="GO:0005774">
    <property type="term" value="C:vacuolar membrane"/>
    <property type="evidence" value="ECO:0007669"/>
    <property type="project" value="UniProtKB-SubCell"/>
</dbReference>
<gene>
    <name evidence="8" type="ORF">HYH03_016195</name>
</gene>
<evidence type="ECO:0000256" key="2">
    <source>
        <dbReference type="ARBA" id="ARBA00022801"/>
    </source>
</evidence>
<keyword evidence="9" id="KW-1185">Reference proteome</keyword>
<dbReference type="Pfam" id="PF02383">
    <property type="entry name" value="Syja_N"/>
    <property type="match status" value="1"/>
</dbReference>
<reference evidence="8" key="1">
    <citation type="journal article" date="2020" name="bioRxiv">
        <title>Comparative genomics of Chlamydomonas.</title>
        <authorList>
            <person name="Craig R.J."/>
            <person name="Hasan A.R."/>
            <person name="Ness R.W."/>
            <person name="Keightley P.D."/>
        </authorList>
    </citation>
    <scope>NUCLEOTIDE SEQUENCE</scope>
    <source>
        <strain evidence="8">CCAP 11/70</strain>
    </source>
</reference>
<name>A0A836BRX2_9CHLO</name>
<feature type="domain" description="SAC" evidence="7">
    <location>
        <begin position="171"/>
        <end position="771"/>
    </location>
</feature>
<dbReference type="Proteomes" id="UP000612055">
    <property type="component" value="Unassembled WGS sequence"/>
</dbReference>
<dbReference type="OrthoDB" id="405996at2759"/>
<evidence type="ECO:0000256" key="3">
    <source>
        <dbReference type="ARBA" id="ARBA00023136"/>
    </source>
</evidence>
<keyword evidence="3" id="KW-0472">Membrane</keyword>
<comment type="subunit">
    <text evidence="5">Component of the PI(3,5)P2 regulatory complex at least composed of ATG18, SAC/FIG4, FAB1 and VAC14.</text>
</comment>
<feature type="region of interest" description="Disordered" evidence="6">
    <location>
        <begin position="1549"/>
        <end position="1616"/>
    </location>
</feature>
<evidence type="ECO:0000313" key="8">
    <source>
        <dbReference type="EMBL" id="KAG2485098.1"/>
    </source>
</evidence>
<feature type="compositionally biased region" description="Gly residues" evidence="6">
    <location>
        <begin position="604"/>
        <end position="614"/>
    </location>
</feature>
<sequence>MEPVPFQRLSVYQTKARLYIVGYCKLRGTAALLKAGGGGAGLRQLLGPGLCWNSSNRPLSKQEPTQLDVAEVAGGYSLAEVRTMLGQIHSANAHLGGLQLVTHCCGVIGCFRFTETFYLLLVTRKARVGLMPGGHRVYTVAATALVPLHPGYAAAGGGPSSAAEKRYVKLLMGMDLTKHFYFSYTYPLAHTLQTNCRAAAAAAAAAFRQQQGPLHDVGAMDPDPGAGPSSSSAGGSVYDSMFTWNAYLTSALRRALGGNERWTVPLIHGFWEQRRLSIYGRPLTLTLIARRSRHFAGTRFRKRGINDGGKVANEVETEQVVDAGMDYRTRTPLLSSVVQVRGSVPLFWSQQLSALSPKPEILLQQFDPLYEVTQAHFEDLEARYGAPVVTLNLLKSKERRPRETLLRRELAAAIAQLNAARGRGRPHIVYIPWDFSKHAKQSGANLLGELLAITRLALDMTGLFVHNPAAPVARRALAGAGSAAAAAAAAAAGASGAGGMSPGLVGAARGKGRVGLMRSAGEVGSSMHLAAAAEAAAAAVHARNSAATSVATAAAAAAAAARAEAAAVDAAFPTLADCDGSAVQPGSATAVIRAAVTAAAERAAGGGSSGGGGVRSPNSTLAGYHPSHGHTNNHYLHPLAHSHSHLRTSQRALPRHSSGGGGGGGGGSGRSSFQASRASVAAAAAASAAANAAAAVYGVQWQTGALRTNCIDCLDRTNVAQFAFGLVAFGRQLFKLGLHDLREVDADSSAAFTLMALYEAMGHVISLQYGGSEAHTVFFQRKKGEWEATTQSKDMLTSIRRLYSNTYTDAEKQDAINLFLGNFVPRPGQPHLWQLDTDQYLHSETTQRAPPLPLTAAAAAASGAGTSASGAVQGGGMRGSGFGGAAAVAAQPQLPTSHSAIDRAPSAAMAAAAVAEEGDVTPTAAGGEAWPPPPLAATISVPFRRHPSDRSGDGGGGLSESGGPGNPPGFLSLPGERPPPLDLSSSDDDDGAGSTRPYHAGPPGGAADAAAAASTAAAVAYAAASSSAIPFHRAPSSGGFLASLLPSFSGPSGSRAGGGGAGGGGGGGVGLFERVVSAVLAPGGAGAAARAAAAGVAGAAPGGGGGPKTAAQLLLSFDSALSRPINQVWPIRLHNEEDRQGRLTWAAVQSAFSFFWPKGPGAGEAGAAAHARANYRLDDAPRPAPLNRATSARLPPTPSGPASPTSRPALPPSGLSSIAPTPEPSRHGGNALSAGGGAGAGGVGGSTLRRTTTQGIAPAGGVTSEGGGAAGPTLVMSESGQAVAQLTSQSGAAPAPGSPDVTWDGAYGGTGLYSGAGRTASRNLGQLLDAMVDLDHTDEHMLDHGGSACRTVADTIPRLGDGDGNVGGAGGAAASAAGRVISLTLTNGGGGGTDGDDEDGVYYYSVGDAADAAAAAAAEGTGGSAKGGGVLGLIRPRGGAQPAGKQPPGPAPGPPAAIPVLNDFIEVAGPPAPGGRGAMADLQGLGPAAQRRAAAEAAARSREEERQRKLLTAGLEVSDLLGLGPEDLGLNWELQPWWGLEPRPSYTPRPYEPHPSRLRAAREAQAAAAAREPRAQVQPPKAAEAGEEEGPGEEGVRAEAVAPSPGPHAPSPSVPYVPPPYGLLQQKQQVEATAFLHYDVANAHARAKFGEFLAALPEPYGLAGEERRRELDVYGSYCYIEGR</sequence>
<dbReference type="EMBL" id="JAEHOE010000136">
    <property type="protein sequence ID" value="KAG2485098.1"/>
    <property type="molecule type" value="Genomic_DNA"/>
</dbReference>
<protein>
    <recommendedName>
        <fullName evidence="7">SAC domain-containing protein</fullName>
    </recommendedName>
</protein>
<feature type="region of interest" description="Disordered" evidence="6">
    <location>
        <begin position="603"/>
        <end position="622"/>
    </location>
</feature>
<comment type="subcellular location">
    <subcellularLocation>
        <location evidence="1">Vacuole membrane</location>
        <topology evidence="1">Peripheral membrane protein</topology>
    </subcellularLocation>
</comment>
<comment type="catalytic activity">
    <reaction evidence="4">
        <text>a 1,2-diacyl-sn-glycero-3-phospho-(1D-myo-inositol-3,5-bisphosphate) + H2O = a 1,2-diacyl-sn-glycero-3-phospho-(1D-myo-inositol-3-phosphate) + phosphate</text>
        <dbReference type="Rhea" id="RHEA:32955"/>
        <dbReference type="ChEBI" id="CHEBI:15377"/>
        <dbReference type="ChEBI" id="CHEBI:43474"/>
        <dbReference type="ChEBI" id="CHEBI:57923"/>
        <dbReference type="ChEBI" id="CHEBI:58088"/>
    </reaction>
</comment>
<feature type="region of interest" description="Disordered" evidence="6">
    <location>
        <begin position="1420"/>
        <end position="1458"/>
    </location>
</feature>
<dbReference type="GO" id="GO:0046856">
    <property type="term" value="P:phosphatidylinositol dephosphorylation"/>
    <property type="evidence" value="ECO:0007669"/>
    <property type="project" value="InterPro"/>
</dbReference>
<evidence type="ECO:0000256" key="1">
    <source>
        <dbReference type="ARBA" id="ARBA00004148"/>
    </source>
</evidence>
<feature type="region of interest" description="Disordered" evidence="6">
    <location>
        <begin position="921"/>
        <end position="1007"/>
    </location>
</feature>
<dbReference type="InterPro" id="IPR002013">
    <property type="entry name" value="SAC_dom"/>
</dbReference>
<proteinExistence type="predicted"/>
<keyword evidence="2" id="KW-0378">Hydrolase</keyword>
<feature type="compositionally biased region" description="Gly residues" evidence="6">
    <location>
        <begin position="1420"/>
        <end position="1431"/>
    </location>
</feature>
<evidence type="ECO:0000256" key="6">
    <source>
        <dbReference type="SAM" id="MobiDB-lite"/>
    </source>
</evidence>
<dbReference type="PROSITE" id="PS50275">
    <property type="entry name" value="SAC"/>
    <property type="match status" value="1"/>
</dbReference>
<evidence type="ECO:0000256" key="4">
    <source>
        <dbReference type="ARBA" id="ARBA00023337"/>
    </source>
</evidence>
<feature type="compositionally biased region" description="Gly residues" evidence="6">
    <location>
        <begin position="658"/>
        <end position="669"/>
    </location>
</feature>
<evidence type="ECO:0000256" key="5">
    <source>
        <dbReference type="ARBA" id="ARBA00023464"/>
    </source>
</evidence>
<feature type="region of interest" description="Disordered" evidence="6">
    <location>
        <begin position="642"/>
        <end position="671"/>
    </location>
</feature>
<dbReference type="PANTHER" id="PTHR45738:SF5">
    <property type="entry name" value="POLYPHOSPHOINOSITIDE PHOSPHATASE"/>
    <property type="match status" value="1"/>
</dbReference>
<evidence type="ECO:0000313" key="9">
    <source>
        <dbReference type="Proteomes" id="UP000612055"/>
    </source>
</evidence>
<feature type="compositionally biased region" description="Low complexity" evidence="6">
    <location>
        <begin position="1563"/>
        <end position="1583"/>
    </location>
</feature>
<feature type="compositionally biased region" description="Gly residues" evidence="6">
    <location>
        <begin position="1234"/>
        <end position="1245"/>
    </location>
</feature>
<organism evidence="8 9">
    <name type="scientific">Edaphochlamys debaryana</name>
    <dbReference type="NCBI Taxonomy" id="47281"/>
    <lineage>
        <taxon>Eukaryota</taxon>
        <taxon>Viridiplantae</taxon>
        <taxon>Chlorophyta</taxon>
        <taxon>core chlorophytes</taxon>
        <taxon>Chlorophyceae</taxon>
        <taxon>CS clade</taxon>
        <taxon>Chlamydomonadales</taxon>
        <taxon>Chlamydomonadales incertae sedis</taxon>
        <taxon>Edaphochlamys</taxon>
    </lineage>
</organism>
<dbReference type="InterPro" id="IPR043573">
    <property type="entry name" value="Fig4-like"/>
</dbReference>
<accession>A0A836BRX2</accession>
<comment type="caution">
    <text evidence="8">The sequence shown here is derived from an EMBL/GenBank/DDBJ whole genome shotgun (WGS) entry which is preliminary data.</text>
</comment>
<dbReference type="PANTHER" id="PTHR45738">
    <property type="entry name" value="POLYPHOSPHOINOSITIDE PHOSPHATASE"/>
    <property type="match status" value="1"/>
</dbReference>
<feature type="compositionally biased region" description="Gly residues" evidence="6">
    <location>
        <begin position="953"/>
        <end position="964"/>
    </location>
</feature>
<feature type="compositionally biased region" description="Pro residues" evidence="6">
    <location>
        <begin position="1445"/>
        <end position="1457"/>
    </location>
</feature>
<feature type="compositionally biased region" description="Pro residues" evidence="6">
    <location>
        <begin position="1604"/>
        <end position="1616"/>
    </location>
</feature>